<keyword evidence="1" id="KW-0723">Serine/threonine-protein kinase</keyword>
<keyword evidence="3" id="KW-0418">Kinase</keyword>
<keyword evidence="5" id="KW-0732">Signal</keyword>
<feature type="signal peptide" evidence="5">
    <location>
        <begin position="1"/>
        <end position="24"/>
    </location>
</feature>
<reference evidence="7" key="1">
    <citation type="submission" date="2023-03" db="EMBL/GenBank/DDBJ databases">
        <title>Massive genome expansion in bonnet fungi (Mycena s.s.) driven by repeated elements and novel gene families across ecological guilds.</title>
        <authorList>
            <consortium name="Lawrence Berkeley National Laboratory"/>
            <person name="Harder C.B."/>
            <person name="Miyauchi S."/>
            <person name="Viragh M."/>
            <person name="Kuo A."/>
            <person name="Thoen E."/>
            <person name="Andreopoulos B."/>
            <person name="Lu D."/>
            <person name="Skrede I."/>
            <person name="Drula E."/>
            <person name="Henrissat B."/>
            <person name="Morin E."/>
            <person name="Kohler A."/>
            <person name="Barry K."/>
            <person name="LaButti K."/>
            <person name="Morin E."/>
            <person name="Salamov A."/>
            <person name="Lipzen A."/>
            <person name="Mereny Z."/>
            <person name="Hegedus B."/>
            <person name="Baldrian P."/>
            <person name="Stursova M."/>
            <person name="Weitz H."/>
            <person name="Taylor A."/>
            <person name="Grigoriev I.V."/>
            <person name="Nagy L.G."/>
            <person name="Martin F."/>
            <person name="Kauserud H."/>
        </authorList>
    </citation>
    <scope>NUCLEOTIDE SEQUENCE</scope>
    <source>
        <strain evidence="7">CBHHK173m</strain>
    </source>
</reference>
<feature type="domain" description="Alpha-type protein kinase" evidence="6">
    <location>
        <begin position="478"/>
        <end position="703"/>
    </location>
</feature>
<name>A0AAD6UHJ1_9AGAR</name>
<dbReference type="InterPro" id="IPR004166">
    <property type="entry name" value="a-kinase_dom"/>
</dbReference>
<evidence type="ECO:0000256" key="5">
    <source>
        <dbReference type="SAM" id="SignalP"/>
    </source>
</evidence>
<evidence type="ECO:0000313" key="7">
    <source>
        <dbReference type="EMBL" id="KAJ7100706.1"/>
    </source>
</evidence>
<dbReference type="Pfam" id="PF02816">
    <property type="entry name" value="Alpha_kinase"/>
    <property type="match status" value="1"/>
</dbReference>
<keyword evidence="2" id="KW-0808">Transferase</keyword>
<dbReference type="InterPro" id="IPR011009">
    <property type="entry name" value="Kinase-like_dom_sf"/>
</dbReference>
<evidence type="ECO:0000256" key="2">
    <source>
        <dbReference type="ARBA" id="ARBA00022679"/>
    </source>
</evidence>
<evidence type="ECO:0000256" key="3">
    <source>
        <dbReference type="ARBA" id="ARBA00022777"/>
    </source>
</evidence>
<comment type="caution">
    <text evidence="7">The sequence shown here is derived from an EMBL/GenBank/DDBJ whole genome shotgun (WGS) entry which is preliminary data.</text>
</comment>
<evidence type="ECO:0000313" key="8">
    <source>
        <dbReference type="Proteomes" id="UP001222325"/>
    </source>
</evidence>
<sequence>MAGGSAPTTIVRVPLLASAVPAAAVVSSPPPPPSLSPVVPACHAVSPHRRPCLPPLSSWPRLAVSPRLAAPLFPLSPRSPCRRRSCSLPTAIALADSPAFCPVYTPCTSNTGKSLNLISALMTTTTTTDNPAQCRGTAPGDGCNGEYLNKSNTGLCQKCHALDQASTEEEQSRIEAIPQCYDCGGFGKNIKDNKCAKCQRKATEENVQYRASQAKHAALVARPGAWTARTQQPNRTLPPPATNAVSRRLPRQITIYVEAISLRHGKPIAFLGNNSRAFPEHTMFGDAKEDIIQAFNVSWDRRSMVSLTTSDVIFRWHDNLMFHRNTDCGTVGEFYDAHFQLHNSETYLKMPVRCKNTPQPCVALTLTVDEETFEKNHGVEAPLTGNKPAKQLKRRLSDSADTADAPTAKRPAISRPLTSAFLPSAIAAPVRSFSHVNLDIVHLADDADNTVFPFPQPTNKLIGRLYDNKMSQGKDKVVFELEADGTIYVAKRCRSIPLNAAQLLGNHMHLRRTVMWLYTLSVALEVFRDQAEDLSIENDIHREFEVQPTFLAVENLEKQLPSVASGISTEFLETAREECTADTAGVFPSEYKPEIVWLIQRCNGKTQDKWNLMKPGAFSRSKIDATIMAFAHFVWHSTHDGPDSVFSHLQSASGRLGGGKYGTLIFDSLTQNDAVIDSPRRHGDEGIEGVTKVFAAHECNRICVMFGLPAVNGSLLEDEGGDTTE</sequence>
<feature type="chain" id="PRO_5042252049" description="Alpha-type protein kinase domain-containing protein" evidence="5">
    <location>
        <begin position="25"/>
        <end position="725"/>
    </location>
</feature>
<gene>
    <name evidence="7" type="ORF">B0H15DRAFT_995289</name>
</gene>
<protein>
    <recommendedName>
        <fullName evidence="6">Alpha-type protein kinase domain-containing protein</fullName>
    </recommendedName>
</protein>
<evidence type="ECO:0000256" key="4">
    <source>
        <dbReference type="SAM" id="MobiDB-lite"/>
    </source>
</evidence>
<keyword evidence="8" id="KW-1185">Reference proteome</keyword>
<dbReference type="GO" id="GO:0005524">
    <property type="term" value="F:ATP binding"/>
    <property type="evidence" value="ECO:0007669"/>
    <property type="project" value="InterPro"/>
</dbReference>
<dbReference type="AlphaFoldDB" id="A0AAD6UHJ1"/>
<feature type="region of interest" description="Disordered" evidence="4">
    <location>
        <begin position="377"/>
        <end position="409"/>
    </location>
</feature>
<dbReference type="EMBL" id="JARJCN010000005">
    <property type="protein sequence ID" value="KAJ7100706.1"/>
    <property type="molecule type" value="Genomic_DNA"/>
</dbReference>
<evidence type="ECO:0000256" key="1">
    <source>
        <dbReference type="ARBA" id="ARBA00022527"/>
    </source>
</evidence>
<dbReference type="Gene3D" id="3.20.200.10">
    <property type="entry name" value="MHCK/EF2 kinase"/>
    <property type="match status" value="1"/>
</dbReference>
<dbReference type="SUPFAM" id="SSF56112">
    <property type="entry name" value="Protein kinase-like (PK-like)"/>
    <property type="match status" value="1"/>
</dbReference>
<accession>A0AAD6UHJ1</accession>
<organism evidence="7 8">
    <name type="scientific">Mycena belliarum</name>
    <dbReference type="NCBI Taxonomy" id="1033014"/>
    <lineage>
        <taxon>Eukaryota</taxon>
        <taxon>Fungi</taxon>
        <taxon>Dikarya</taxon>
        <taxon>Basidiomycota</taxon>
        <taxon>Agaricomycotina</taxon>
        <taxon>Agaricomycetes</taxon>
        <taxon>Agaricomycetidae</taxon>
        <taxon>Agaricales</taxon>
        <taxon>Marasmiineae</taxon>
        <taxon>Mycenaceae</taxon>
        <taxon>Mycena</taxon>
    </lineage>
</organism>
<feature type="compositionally biased region" description="Low complexity" evidence="4">
    <location>
        <begin position="399"/>
        <end position="408"/>
    </location>
</feature>
<dbReference type="GO" id="GO:0004674">
    <property type="term" value="F:protein serine/threonine kinase activity"/>
    <property type="evidence" value="ECO:0007669"/>
    <property type="project" value="UniProtKB-KW"/>
</dbReference>
<dbReference type="Proteomes" id="UP001222325">
    <property type="component" value="Unassembled WGS sequence"/>
</dbReference>
<proteinExistence type="predicted"/>
<evidence type="ECO:0000259" key="6">
    <source>
        <dbReference type="Pfam" id="PF02816"/>
    </source>
</evidence>